<dbReference type="HOGENOM" id="CLU_2465937_0_0_0"/>
<name>E8MYX7_ANATU</name>
<dbReference type="Proteomes" id="UP000008922">
    <property type="component" value="Chromosome"/>
</dbReference>
<keyword evidence="2" id="KW-1185">Reference proteome</keyword>
<accession>E8MYX7</accession>
<dbReference type="AlphaFoldDB" id="E8MYX7"/>
<protein>
    <submittedName>
        <fullName evidence="1">Uncharacterized protein</fullName>
    </submittedName>
</protein>
<organism evidence="1 2">
    <name type="scientific">Anaerolinea thermophila (strain DSM 14523 / JCM 11388 / NBRC 100420 / UNI-1)</name>
    <dbReference type="NCBI Taxonomy" id="926569"/>
    <lineage>
        <taxon>Bacteria</taxon>
        <taxon>Bacillati</taxon>
        <taxon>Chloroflexota</taxon>
        <taxon>Anaerolineae</taxon>
        <taxon>Anaerolineales</taxon>
        <taxon>Anaerolineaceae</taxon>
        <taxon>Anaerolinea</taxon>
    </lineage>
</organism>
<reference evidence="1 2" key="1">
    <citation type="submission" date="2010-12" db="EMBL/GenBank/DDBJ databases">
        <title>Whole genome sequence of Anaerolinea thermophila UNI-1.</title>
        <authorList>
            <person name="Narita-Yamada S."/>
            <person name="Kishi E."/>
            <person name="Watanabe Y."/>
            <person name="Takasaki K."/>
            <person name="Ankai A."/>
            <person name="Oguchi A."/>
            <person name="Fukui S."/>
            <person name="Takahashi M."/>
            <person name="Yashiro I."/>
            <person name="Hosoyama A."/>
            <person name="Sekiguchi Y."/>
            <person name="Hanada S."/>
            <person name="Fujita N."/>
        </authorList>
    </citation>
    <scope>NUCLEOTIDE SEQUENCE [LARGE SCALE GENOMIC DNA]</scope>
    <source>
        <strain evidence="2">DSM 14523 / JCM 11388 / NBRC 100420 / UNI-1</strain>
    </source>
</reference>
<evidence type="ECO:0000313" key="2">
    <source>
        <dbReference type="Proteomes" id="UP000008922"/>
    </source>
</evidence>
<evidence type="ECO:0000313" key="1">
    <source>
        <dbReference type="EMBL" id="BAJ64463.1"/>
    </source>
</evidence>
<dbReference type="InParanoid" id="E8MYX7"/>
<sequence>MRLFLLVRDEDVSGVSGTGIVAEGVEFSDGTVAMRWLRRPFSVAFYGSIRDVVAVHGHGGRTRVKWLGEDQREGCAEWTKPSGVSIGLSEERT</sequence>
<gene>
    <name evidence="1" type="ordered locus">ANT_24370</name>
</gene>
<proteinExistence type="predicted"/>
<dbReference type="EMBL" id="AP012029">
    <property type="protein sequence ID" value="BAJ64463.1"/>
    <property type="molecule type" value="Genomic_DNA"/>
</dbReference>
<dbReference type="eggNOG" id="ENOG5033BFU">
    <property type="taxonomic scope" value="Bacteria"/>
</dbReference>
<dbReference type="KEGG" id="atm:ANT_24370"/>
<dbReference type="STRING" id="926569.ANT_24370"/>